<feature type="transmembrane region" description="Helical" evidence="1">
    <location>
        <begin position="272"/>
        <end position="289"/>
    </location>
</feature>
<evidence type="ECO:0000313" key="4">
    <source>
        <dbReference type="Proteomes" id="UP001497416"/>
    </source>
</evidence>
<name>A0ABM9P046_9FLAO</name>
<dbReference type="InterPro" id="IPR025646">
    <property type="entry name" value="DUF4350"/>
</dbReference>
<evidence type="ECO:0000259" key="2">
    <source>
        <dbReference type="Pfam" id="PF14258"/>
    </source>
</evidence>
<gene>
    <name evidence="3" type="ORF">T190607A01A_20536</name>
</gene>
<evidence type="ECO:0000313" key="3">
    <source>
        <dbReference type="EMBL" id="CAL2085818.1"/>
    </source>
</evidence>
<dbReference type="RefSeq" id="WP_348712074.1">
    <property type="nucleotide sequence ID" value="NZ_CAXIXY010000004.1"/>
</dbReference>
<organism evidence="3 4">
    <name type="scientific">Tenacibaculum platacis</name>
    <dbReference type="NCBI Taxonomy" id="3137852"/>
    <lineage>
        <taxon>Bacteria</taxon>
        <taxon>Pseudomonadati</taxon>
        <taxon>Bacteroidota</taxon>
        <taxon>Flavobacteriia</taxon>
        <taxon>Flavobacteriales</taxon>
        <taxon>Flavobacteriaceae</taxon>
        <taxon>Tenacibaculum</taxon>
    </lineage>
</organism>
<protein>
    <recommendedName>
        <fullName evidence="2">DUF4350 domain-containing protein</fullName>
    </recommendedName>
</protein>
<accession>A0ABM9P046</accession>
<keyword evidence="1" id="KW-0472">Membrane</keyword>
<dbReference type="Pfam" id="PF14258">
    <property type="entry name" value="DUF4350"/>
    <property type="match status" value="1"/>
</dbReference>
<proteinExistence type="predicted"/>
<dbReference type="PROSITE" id="PS51257">
    <property type="entry name" value="PROKAR_LIPOPROTEIN"/>
    <property type="match status" value="1"/>
</dbReference>
<keyword evidence="1" id="KW-0812">Transmembrane</keyword>
<reference evidence="3 4" key="1">
    <citation type="submission" date="2024-05" db="EMBL/GenBank/DDBJ databases">
        <authorList>
            <person name="Duchaud E."/>
        </authorList>
    </citation>
    <scope>NUCLEOTIDE SEQUENCE [LARGE SCALE GENOMIC DNA]</scope>
    <source>
        <strain evidence="3">Ena-SAMPLE-TAB-13-05-2024-13:56:06:370-140302</strain>
    </source>
</reference>
<dbReference type="EMBL" id="CAXIXY010000004">
    <property type="protein sequence ID" value="CAL2085818.1"/>
    <property type="molecule type" value="Genomic_DNA"/>
</dbReference>
<keyword evidence="1" id="KW-1133">Transmembrane helix</keyword>
<keyword evidence="4" id="KW-1185">Reference proteome</keyword>
<sequence>MIKKRYISLILASIAALILTSCKKTDWQENFRERSKEPFGTYIVQQEIQELFKDEQINVLNKHIDDYLIDIFYDYEADFANYVCIKPVAYRLGPESTNKLLRFAASGNDVFLSLNFFNSTLEETLGIESTNLDSDVYTVADLKKLKGTLELENNEFENTSFKYDRNLRKNYFSKFDEESTTILGTQEVNDTIRPNFIKVRYEKGNIFLHTQPIAFTNYYLINGNQEYVENVFSYLPNRTIIWDPQRRASRRRGDDDKTSALSFFMKHPSLKWSLYIAFIGLLLFMFLNARRKQRAIPEVKQLKNSTQDFTHTIANLYLKEENHKNIVSKKITYFLEKIRTKYHLETRNLNSNFIEKLAAKSGNTEHTTKYLINTIIALNKKSICTQDELVRLNTLIENFLQNK</sequence>
<dbReference type="Proteomes" id="UP001497416">
    <property type="component" value="Unassembled WGS sequence"/>
</dbReference>
<feature type="domain" description="DUF4350" evidence="2">
    <location>
        <begin position="80"/>
        <end position="230"/>
    </location>
</feature>
<comment type="caution">
    <text evidence="3">The sequence shown here is derived from an EMBL/GenBank/DDBJ whole genome shotgun (WGS) entry which is preliminary data.</text>
</comment>
<evidence type="ECO:0000256" key="1">
    <source>
        <dbReference type="SAM" id="Phobius"/>
    </source>
</evidence>